<feature type="compositionally biased region" description="Polar residues" evidence="3">
    <location>
        <begin position="1288"/>
        <end position="1302"/>
    </location>
</feature>
<dbReference type="OrthoDB" id="2123378at2759"/>
<keyword evidence="6" id="KW-1185">Reference proteome</keyword>
<feature type="domain" description="PH" evidence="4">
    <location>
        <begin position="1128"/>
        <end position="1264"/>
    </location>
</feature>
<dbReference type="Proteomes" id="UP000000561">
    <property type="component" value="Chromosome 14"/>
</dbReference>
<feature type="region of interest" description="Disordered" evidence="3">
    <location>
        <begin position="327"/>
        <end position="371"/>
    </location>
</feature>
<dbReference type="SUPFAM" id="SSF50729">
    <property type="entry name" value="PH domain-like"/>
    <property type="match status" value="1"/>
</dbReference>
<dbReference type="Gene3D" id="2.30.29.30">
    <property type="entry name" value="Pleckstrin-homology domain (PH domain)/Phosphotyrosine-binding domain (PTB)"/>
    <property type="match status" value="1"/>
</dbReference>
<evidence type="ECO:0000256" key="1">
    <source>
        <dbReference type="ARBA" id="ARBA00022618"/>
    </source>
</evidence>
<feature type="region of interest" description="Disordered" evidence="3">
    <location>
        <begin position="1"/>
        <end position="267"/>
    </location>
</feature>
<feature type="compositionally biased region" description="Polar residues" evidence="3">
    <location>
        <begin position="68"/>
        <end position="87"/>
    </location>
</feature>
<evidence type="ECO:0000256" key="3">
    <source>
        <dbReference type="SAM" id="MobiDB-lite"/>
    </source>
</evidence>
<feature type="compositionally biased region" description="Basic and acidic residues" evidence="3">
    <location>
        <begin position="346"/>
        <end position="355"/>
    </location>
</feature>
<feature type="compositionally biased region" description="Low complexity" evidence="3">
    <location>
        <begin position="92"/>
        <end position="107"/>
    </location>
</feature>
<sequence>MSDLNSSAVSSSAHTSSTPPSSTAAILGASTNGWSPLRTAKRDTTVSYSQISPEHNTEEHPSLHSPKKQTQNFKSLRNHGLVSNSIFKQIDGGSQPPSLSNSPLGSPSRKHLPSPSFGLGIGISNSPKAVQQSLKPQASPLVSEDAENSNPFNLYASIPDVKGSQRKIPRKSLGRLHESNYVSNSVFRQQNTNVDDVSSPPLTPSRAAAQHSSPSSPASAASKGLLVSNRLHGPRFMNHSPQSSHPDSASRHDGSSPLRRERRKTVTFDEILDVQEFDKESSFDADSLHDTEEHHHPPQDADCWTHGNASISAHTPLRQLHVVNADDEQTTSDDPADVFSAESEPDLSHDSRETSSIEGPPSPAPGDDSLQLHDLSVEHEAADATTCSSESGFAPERENSFAHLSAADRVDSMVDELLRDNILNSPSARTQQIQPSDQELSEPFRTHVETIASPPRLDHQAALPQLPAWTPISLDVDVLSSSPADFGRSLTQPDMTQASAPIPPPTARNGSVRGRPHISRDAILQRVAKEKLNQEQAKSEQEASSGSTQLASTHETATHDSPAVKRSTIQQRRMPRGSEPGPITNAAQEGSMSHVKSVPAARPSAPLGLMPAESVATETKPILPPSPVKEFDQLASPLDLLGTELKATADLDKPVSRDTMASANSSELPIMDTLDTQINQRLFSDLLREPADQVQLLSPAPPAMHLTPAQQADQIIARRRSKNGKARRKRSMSTSDARATFTAAASDTTDADAASTSTFTESSSECHDEPVELPTRQSISADLAKSKAMLDVSLQRAVDGGFQIHMEKELKRIYEKGDFNYKVNDRGAFKGIDDKVTHSTAAGDVDSGKAWKKLRRPSDINVYKKEMREFREGSNARKAAGKVFVMVDSFTPTDLPVPSRPTSFHCILDNGLHMVKTATVPLRAGRGATSNIGQEFELIQHKNLEFSLTLVVQRDAHLMEPQRSPSPTRREHGSPTLKGLSRFFGSPKKQAAKREQQEREAAAELAAQASRAEPMLAYINREGAFGRTGVIFERVASQCYARCMVLDLPVHGVSNPTGSISGPSSIASRSHVSMLSQDFRQNLNKVRGTLRLKLFFLPPLPSIPRDGLPENLGECIRGMQNAAWHRSEPWQTGTLTQLGGDCASWRRRPVQAQGQYMICFNAVTKKPTVKIDLSKAVCIEELGNHVNTGSMIFPSGASQALGRSRTMASYATTATLADQEDADANYHVDRSFRITFADGERITFFSDTEADKSQWVKVISDIIGSEVPPNPLWAQALLEGIGSQSMGSINNGARKPSQQMLQSRKAVPTVLEEGPTTPPSALTPVATTCTPGTRSEVPVLDHASRISNHATTTQSSTPSRLPIRASQNVASLAPTSERGSVRGSPVAPRPASMIRTPVHDGSNRAAFDRLKRAGHARAQTEDLTPLRRR</sequence>
<gene>
    <name evidence="5" type="ORF">UMAG_12265</name>
</gene>
<feature type="region of interest" description="Disordered" evidence="3">
    <location>
        <begin position="284"/>
        <end position="308"/>
    </location>
</feature>
<dbReference type="InterPro" id="IPR052007">
    <property type="entry name" value="Bud4"/>
</dbReference>
<dbReference type="PANTHER" id="PTHR36100:SF1">
    <property type="entry name" value="BUD SITE SELECTION PROTEIN 4"/>
    <property type="match status" value="1"/>
</dbReference>
<organism evidence="5 6">
    <name type="scientific">Mycosarcoma maydis</name>
    <name type="common">Corn smut fungus</name>
    <name type="synonym">Ustilago maydis</name>
    <dbReference type="NCBI Taxonomy" id="5270"/>
    <lineage>
        <taxon>Eukaryota</taxon>
        <taxon>Fungi</taxon>
        <taxon>Dikarya</taxon>
        <taxon>Basidiomycota</taxon>
        <taxon>Ustilaginomycotina</taxon>
        <taxon>Ustilaginomycetes</taxon>
        <taxon>Ustilaginales</taxon>
        <taxon>Ustilaginaceae</taxon>
        <taxon>Mycosarcoma</taxon>
    </lineage>
</organism>
<dbReference type="PROSITE" id="PS50003">
    <property type="entry name" value="PH_DOMAIN"/>
    <property type="match status" value="1"/>
</dbReference>
<accession>A0A0D1DSI9</accession>
<feature type="compositionally biased region" description="Basic and acidic residues" evidence="3">
    <location>
        <begin position="531"/>
        <end position="541"/>
    </location>
</feature>
<feature type="compositionally biased region" description="Basic and acidic residues" evidence="3">
    <location>
        <begin position="284"/>
        <end position="299"/>
    </location>
</feature>
<dbReference type="PANTHER" id="PTHR36100">
    <property type="entry name" value="BUD SITE SELECTION PROTEIN 4"/>
    <property type="match status" value="1"/>
</dbReference>
<dbReference type="VEuPathDB" id="FungiDB:UMAG_12265"/>
<dbReference type="STRING" id="237631.A0A0D1DSI9"/>
<reference evidence="5 6" key="1">
    <citation type="journal article" date="2006" name="Nature">
        <title>Insights from the genome of the biotrophic fungal plant pathogen Ustilago maydis.</title>
        <authorList>
            <person name="Kamper J."/>
            <person name="Kahmann R."/>
            <person name="Bolker M."/>
            <person name="Ma L.J."/>
            <person name="Brefort T."/>
            <person name="Saville B.J."/>
            <person name="Banuett F."/>
            <person name="Kronstad J.W."/>
            <person name="Gold S.E."/>
            <person name="Muller O."/>
            <person name="Perlin M.H."/>
            <person name="Wosten H.A."/>
            <person name="de Vries R."/>
            <person name="Ruiz-Herrera J."/>
            <person name="Reynaga-Pena C.G."/>
            <person name="Snetselaar K."/>
            <person name="McCann M."/>
            <person name="Perez-Martin J."/>
            <person name="Feldbrugge M."/>
            <person name="Basse C.W."/>
            <person name="Steinberg G."/>
            <person name="Ibeas J.I."/>
            <person name="Holloman W."/>
            <person name="Guzman P."/>
            <person name="Farman M."/>
            <person name="Stajich J.E."/>
            <person name="Sentandreu R."/>
            <person name="Gonzalez-Prieto J.M."/>
            <person name="Kennell J.C."/>
            <person name="Molina L."/>
            <person name="Schirawski J."/>
            <person name="Mendoza-Mendoza A."/>
            <person name="Greilinger D."/>
            <person name="Munch K."/>
            <person name="Rossel N."/>
            <person name="Scherer M."/>
            <person name="Vranes M."/>
            <person name="Ladendorf O."/>
            <person name="Vincon V."/>
            <person name="Fuchs U."/>
            <person name="Sandrock B."/>
            <person name="Meng S."/>
            <person name="Ho E.C."/>
            <person name="Cahill M.J."/>
            <person name="Boyce K.J."/>
            <person name="Klose J."/>
            <person name="Klosterman S.J."/>
            <person name="Deelstra H.J."/>
            <person name="Ortiz-Castellanos L."/>
            <person name="Li W."/>
            <person name="Sanchez-Alonso P."/>
            <person name="Schreier P.H."/>
            <person name="Hauser-Hahn I."/>
            <person name="Vaupel M."/>
            <person name="Koopmann E."/>
            <person name="Friedrich G."/>
            <person name="Voss H."/>
            <person name="Schluter T."/>
            <person name="Margolis J."/>
            <person name="Platt D."/>
            <person name="Swimmer C."/>
            <person name="Gnirke A."/>
            <person name="Chen F."/>
            <person name="Vysotskaia V."/>
            <person name="Mannhaupt G."/>
            <person name="Guldener U."/>
            <person name="Munsterkotter M."/>
            <person name="Haase D."/>
            <person name="Oesterheld M."/>
            <person name="Mewes H.W."/>
            <person name="Mauceli E.W."/>
            <person name="DeCaprio D."/>
            <person name="Wade C.M."/>
            <person name="Butler J."/>
            <person name="Young S."/>
            <person name="Jaffe D.B."/>
            <person name="Calvo S."/>
            <person name="Nusbaum C."/>
            <person name="Galagan J."/>
            <person name="Birren B.W."/>
        </authorList>
    </citation>
    <scope>NUCLEOTIDE SEQUENCE [LARGE SCALE GENOMIC DNA]</scope>
    <source>
        <strain evidence="6">DSM 14603 / FGSC 9021 / UM521</strain>
    </source>
</reference>
<feature type="compositionally biased region" description="Basic residues" evidence="3">
    <location>
        <begin position="720"/>
        <end position="731"/>
    </location>
</feature>
<keyword evidence="2" id="KW-0131">Cell cycle</keyword>
<evidence type="ECO:0000259" key="4">
    <source>
        <dbReference type="PROSITE" id="PS50003"/>
    </source>
</evidence>
<keyword evidence="1" id="KW-0132">Cell division</keyword>
<dbReference type="EMBL" id="CM003153">
    <property type="protein sequence ID" value="KIS67304.1"/>
    <property type="molecule type" value="Genomic_DNA"/>
</dbReference>
<dbReference type="eggNOG" id="ENOG502REBM">
    <property type="taxonomic scope" value="Eukaryota"/>
</dbReference>
<protein>
    <recommendedName>
        <fullName evidence="4">PH domain-containing protein</fullName>
    </recommendedName>
</protein>
<feature type="compositionally biased region" description="Acidic residues" evidence="3">
    <location>
        <begin position="327"/>
        <end position="336"/>
    </location>
</feature>
<feature type="region of interest" description="Disordered" evidence="3">
    <location>
        <begin position="720"/>
        <end position="771"/>
    </location>
</feature>
<dbReference type="GO" id="GO:0005525">
    <property type="term" value="F:GTP binding"/>
    <property type="evidence" value="ECO:0000318"/>
    <property type="project" value="GO_Central"/>
</dbReference>
<feature type="compositionally biased region" description="Polar residues" evidence="3">
    <location>
        <begin position="542"/>
        <end position="555"/>
    </location>
</feature>
<evidence type="ECO:0000313" key="6">
    <source>
        <dbReference type="Proteomes" id="UP000000561"/>
    </source>
</evidence>
<proteinExistence type="predicted"/>
<feature type="compositionally biased region" description="Low complexity" evidence="3">
    <location>
        <begin position="204"/>
        <end position="222"/>
    </location>
</feature>
<feature type="region of interest" description="Disordered" evidence="3">
    <location>
        <begin position="485"/>
        <end position="517"/>
    </location>
</feature>
<dbReference type="InterPro" id="IPR011993">
    <property type="entry name" value="PH-like_dom_sf"/>
</dbReference>
<dbReference type="KEGG" id="uma:UMAG_12265"/>
<feature type="compositionally biased region" description="Basic and acidic residues" evidence="3">
    <location>
        <begin position="992"/>
        <end position="1002"/>
    </location>
</feature>
<feature type="compositionally biased region" description="Polar residues" evidence="3">
    <location>
        <begin position="45"/>
        <end position="54"/>
    </location>
</feature>
<feature type="compositionally biased region" description="Low complexity" evidence="3">
    <location>
        <begin position="1"/>
        <end position="25"/>
    </location>
</feature>
<feature type="compositionally biased region" description="Polar residues" evidence="3">
    <location>
        <begin position="123"/>
        <end position="136"/>
    </location>
</feature>
<feature type="region of interest" description="Disordered" evidence="3">
    <location>
        <begin position="531"/>
        <end position="605"/>
    </location>
</feature>
<name>A0A0D1DSI9_MYCMD</name>
<dbReference type="RefSeq" id="XP_011391214.1">
    <property type="nucleotide sequence ID" value="XM_011392912.1"/>
</dbReference>
<feature type="compositionally biased region" description="Low complexity" evidence="3">
    <location>
        <begin position="733"/>
        <end position="763"/>
    </location>
</feature>
<dbReference type="SMART" id="SM00233">
    <property type="entry name" value="PH"/>
    <property type="match status" value="1"/>
</dbReference>
<feature type="region of interest" description="Disordered" evidence="3">
    <location>
        <begin position="1288"/>
        <end position="1335"/>
    </location>
</feature>
<dbReference type="GO" id="GO:0051301">
    <property type="term" value="P:cell division"/>
    <property type="evidence" value="ECO:0007669"/>
    <property type="project" value="UniProtKB-KW"/>
</dbReference>
<evidence type="ECO:0000313" key="5">
    <source>
        <dbReference type="EMBL" id="KIS67304.1"/>
    </source>
</evidence>
<feature type="region of interest" description="Disordered" evidence="3">
    <location>
        <begin position="959"/>
        <end position="1006"/>
    </location>
</feature>
<feature type="compositionally biased region" description="Polar residues" evidence="3">
    <location>
        <begin position="180"/>
        <end position="196"/>
    </location>
</feature>
<dbReference type="InterPro" id="IPR001849">
    <property type="entry name" value="PH_domain"/>
</dbReference>
<evidence type="ECO:0000256" key="2">
    <source>
        <dbReference type="ARBA" id="ARBA00023306"/>
    </source>
</evidence>
<dbReference type="GeneID" id="23568015"/>
<dbReference type="InParanoid" id="A0A0D1DSI9"/>
<feature type="region of interest" description="Disordered" evidence="3">
    <location>
        <begin position="1372"/>
        <end position="1403"/>
    </location>
</feature>
<feature type="compositionally biased region" description="Polar residues" evidence="3">
    <location>
        <begin position="485"/>
        <end position="499"/>
    </location>
</feature>
<feature type="compositionally biased region" description="Basic residues" evidence="3">
    <location>
        <begin position="164"/>
        <end position="174"/>
    </location>
</feature>